<name>A0ACC2GUQ2_DALPE</name>
<dbReference type="EMBL" id="CM055736">
    <property type="protein sequence ID" value="KAJ8007444.1"/>
    <property type="molecule type" value="Genomic_DNA"/>
</dbReference>
<protein>
    <submittedName>
        <fullName evidence="1">Uncharacterized protein</fullName>
    </submittedName>
</protein>
<gene>
    <name evidence="1" type="ORF">DPEC_G00117560</name>
</gene>
<proteinExistence type="predicted"/>
<comment type="caution">
    <text evidence="1">The sequence shown here is derived from an EMBL/GenBank/DDBJ whole genome shotgun (WGS) entry which is preliminary data.</text>
</comment>
<accession>A0ACC2GUQ2</accession>
<reference evidence="1" key="1">
    <citation type="submission" date="2021-05" db="EMBL/GenBank/DDBJ databases">
        <authorList>
            <person name="Pan Q."/>
            <person name="Jouanno E."/>
            <person name="Zahm M."/>
            <person name="Klopp C."/>
            <person name="Cabau C."/>
            <person name="Louis A."/>
            <person name="Berthelot C."/>
            <person name="Parey E."/>
            <person name="Roest Crollius H."/>
            <person name="Montfort J."/>
            <person name="Robinson-Rechavi M."/>
            <person name="Bouchez O."/>
            <person name="Lampietro C."/>
            <person name="Lopez Roques C."/>
            <person name="Donnadieu C."/>
            <person name="Postlethwait J."/>
            <person name="Bobe J."/>
            <person name="Dillon D."/>
            <person name="Chandos A."/>
            <person name="von Hippel F."/>
            <person name="Guiguen Y."/>
        </authorList>
    </citation>
    <scope>NUCLEOTIDE SEQUENCE</scope>
    <source>
        <strain evidence="1">YG-Jan2019</strain>
    </source>
</reference>
<organism evidence="1 2">
    <name type="scientific">Dallia pectoralis</name>
    <name type="common">Alaska blackfish</name>
    <dbReference type="NCBI Taxonomy" id="75939"/>
    <lineage>
        <taxon>Eukaryota</taxon>
        <taxon>Metazoa</taxon>
        <taxon>Chordata</taxon>
        <taxon>Craniata</taxon>
        <taxon>Vertebrata</taxon>
        <taxon>Euteleostomi</taxon>
        <taxon>Actinopterygii</taxon>
        <taxon>Neopterygii</taxon>
        <taxon>Teleostei</taxon>
        <taxon>Protacanthopterygii</taxon>
        <taxon>Esociformes</taxon>
        <taxon>Umbridae</taxon>
        <taxon>Dallia</taxon>
    </lineage>
</organism>
<evidence type="ECO:0000313" key="1">
    <source>
        <dbReference type="EMBL" id="KAJ8007444.1"/>
    </source>
</evidence>
<keyword evidence="2" id="KW-1185">Reference proteome</keyword>
<sequence>MLALDCRILTTAADTAGILSSWSAPVVTPPAAVDLEDTVIGGAISVAVCGHGVVAGLPFRQTDPLELSGQVTSVVHLGTGHCHKQDKNNSPHLVRTAGCTGLDEP</sequence>
<evidence type="ECO:0000313" key="2">
    <source>
        <dbReference type="Proteomes" id="UP001157502"/>
    </source>
</evidence>
<dbReference type="Proteomes" id="UP001157502">
    <property type="component" value="Chromosome 9"/>
</dbReference>